<protein>
    <submittedName>
        <fullName evidence="3">Uncharacterized protein</fullName>
    </submittedName>
</protein>
<comment type="caution">
    <text evidence="3">The sequence shown here is derived from an EMBL/GenBank/DDBJ whole genome shotgun (WGS) entry which is preliminary data.</text>
</comment>
<dbReference type="EMBL" id="CAXAMM010012337">
    <property type="protein sequence ID" value="CAK9028651.1"/>
    <property type="molecule type" value="Genomic_DNA"/>
</dbReference>
<evidence type="ECO:0000256" key="2">
    <source>
        <dbReference type="SAM" id="Phobius"/>
    </source>
</evidence>
<feature type="compositionally biased region" description="Polar residues" evidence="1">
    <location>
        <begin position="195"/>
        <end position="208"/>
    </location>
</feature>
<reference evidence="3 4" key="1">
    <citation type="submission" date="2024-02" db="EMBL/GenBank/DDBJ databases">
        <authorList>
            <person name="Chen Y."/>
            <person name="Shah S."/>
            <person name="Dougan E. K."/>
            <person name="Thang M."/>
            <person name="Chan C."/>
        </authorList>
    </citation>
    <scope>NUCLEOTIDE SEQUENCE [LARGE SCALE GENOMIC DNA]</scope>
</reference>
<gene>
    <name evidence="3" type="ORF">SCF082_LOCUS18462</name>
</gene>
<proteinExistence type="predicted"/>
<keyword evidence="4" id="KW-1185">Reference proteome</keyword>
<feature type="region of interest" description="Disordered" evidence="1">
    <location>
        <begin position="190"/>
        <end position="225"/>
    </location>
</feature>
<organism evidence="3 4">
    <name type="scientific">Durusdinium trenchii</name>
    <dbReference type="NCBI Taxonomy" id="1381693"/>
    <lineage>
        <taxon>Eukaryota</taxon>
        <taxon>Sar</taxon>
        <taxon>Alveolata</taxon>
        <taxon>Dinophyceae</taxon>
        <taxon>Suessiales</taxon>
        <taxon>Symbiodiniaceae</taxon>
        <taxon>Durusdinium</taxon>
    </lineage>
</organism>
<evidence type="ECO:0000256" key="1">
    <source>
        <dbReference type="SAM" id="MobiDB-lite"/>
    </source>
</evidence>
<keyword evidence="2" id="KW-0472">Membrane</keyword>
<feature type="transmembrane region" description="Helical" evidence="2">
    <location>
        <begin position="28"/>
        <end position="49"/>
    </location>
</feature>
<evidence type="ECO:0000313" key="3">
    <source>
        <dbReference type="EMBL" id="CAK9028651.1"/>
    </source>
</evidence>
<accession>A0ABP0KP36</accession>
<name>A0ABP0KP36_9DINO</name>
<keyword evidence="2" id="KW-1133">Transmembrane helix</keyword>
<keyword evidence="2" id="KW-0812">Transmembrane</keyword>
<sequence length="225" mass="24043">MVIPVGGGLGPMGPVGPPSEEALRKLPFLKVTVLAVALVVVAEFVAAYYDEAISELLTPLMGLLALRDVTQTGQCVLCLAFVSAFNCLADITSLVFILLGQRHIAGAKYFFATECYGKVAVWDPTSRTTKVVTQELCSWQTVVGNCAIVLAILLEFICCRLCIKIFRAYQSESFQGGLMGYEGDMGDMAGDAVPPSNTVRPSDAQQRPAQGPGFVPFSGQGQRLV</sequence>
<feature type="transmembrane region" description="Helical" evidence="2">
    <location>
        <begin position="69"/>
        <end position="99"/>
    </location>
</feature>
<evidence type="ECO:0000313" key="4">
    <source>
        <dbReference type="Proteomes" id="UP001642464"/>
    </source>
</evidence>
<dbReference type="Proteomes" id="UP001642464">
    <property type="component" value="Unassembled WGS sequence"/>
</dbReference>